<keyword evidence="2" id="KW-1185">Reference proteome</keyword>
<dbReference type="RefSeq" id="WP_377210837.1">
    <property type="nucleotide sequence ID" value="NZ_JBHTJV010000002.1"/>
</dbReference>
<evidence type="ECO:0000313" key="2">
    <source>
        <dbReference type="Proteomes" id="UP001597101"/>
    </source>
</evidence>
<accession>A0ABW3FCJ4</accession>
<protein>
    <submittedName>
        <fullName evidence="1">Uncharacterized protein</fullName>
    </submittedName>
</protein>
<dbReference type="EMBL" id="JBHTJV010000002">
    <property type="protein sequence ID" value="MFD0914985.1"/>
    <property type="molecule type" value="Genomic_DNA"/>
</dbReference>
<organism evidence="1 2">
    <name type="scientific">Pseudahrensia aquimaris</name>
    <dbReference type="NCBI Taxonomy" id="744461"/>
    <lineage>
        <taxon>Bacteria</taxon>
        <taxon>Pseudomonadati</taxon>
        <taxon>Pseudomonadota</taxon>
        <taxon>Alphaproteobacteria</taxon>
        <taxon>Hyphomicrobiales</taxon>
        <taxon>Ahrensiaceae</taxon>
        <taxon>Pseudahrensia</taxon>
    </lineage>
</organism>
<dbReference type="Proteomes" id="UP001597101">
    <property type="component" value="Unassembled WGS sequence"/>
</dbReference>
<comment type="caution">
    <text evidence="1">The sequence shown here is derived from an EMBL/GenBank/DDBJ whole genome shotgun (WGS) entry which is preliminary data.</text>
</comment>
<name>A0ABW3FCJ4_9HYPH</name>
<sequence length="136" mass="14781">MYAQTALPLFDTSASTALSHLPQLGFGEPTRRAPSAMACTVRRQRFVRSVVEAEGLGRFAYLHGASGKRYVFSAVRGHQVSLYSRAVFAIASADGTLEQIVTRRELPDCSPESLLYVHLLDEGCADADTVIDDMTA</sequence>
<gene>
    <name evidence="1" type="ORF">ACFQ14_01035</name>
</gene>
<evidence type="ECO:0000313" key="1">
    <source>
        <dbReference type="EMBL" id="MFD0914985.1"/>
    </source>
</evidence>
<proteinExistence type="predicted"/>
<reference evidence="2" key="1">
    <citation type="journal article" date="2019" name="Int. J. Syst. Evol. Microbiol.">
        <title>The Global Catalogue of Microorganisms (GCM) 10K type strain sequencing project: providing services to taxonomists for standard genome sequencing and annotation.</title>
        <authorList>
            <consortium name="The Broad Institute Genomics Platform"/>
            <consortium name="The Broad Institute Genome Sequencing Center for Infectious Disease"/>
            <person name="Wu L."/>
            <person name="Ma J."/>
        </authorList>
    </citation>
    <scope>NUCLEOTIDE SEQUENCE [LARGE SCALE GENOMIC DNA]</scope>
    <source>
        <strain evidence="2">CCUG 60023</strain>
    </source>
</reference>